<evidence type="ECO:0000256" key="1">
    <source>
        <dbReference type="SAM" id="MobiDB-lite"/>
    </source>
</evidence>
<dbReference type="EMBL" id="JBANBB010000001">
    <property type="protein sequence ID" value="MEK0306954.1"/>
    <property type="molecule type" value="Genomic_DNA"/>
</dbReference>
<protein>
    <submittedName>
        <fullName evidence="2">Uncharacterized protein</fullName>
    </submittedName>
</protein>
<dbReference type="InterPro" id="IPR024079">
    <property type="entry name" value="MetalloPept_cat_dom_sf"/>
</dbReference>
<feature type="compositionally biased region" description="Pro residues" evidence="1">
    <location>
        <begin position="360"/>
        <end position="371"/>
    </location>
</feature>
<dbReference type="Gene3D" id="3.40.390.10">
    <property type="entry name" value="Collagenase (Catalytic Domain)"/>
    <property type="match status" value="1"/>
</dbReference>
<gene>
    <name evidence="2" type="ORF">V8P97_05705</name>
</gene>
<reference evidence="2 3" key="1">
    <citation type="submission" date="2024-02" db="EMBL/GenBank/DDBJ databases">
        <title>Bifidobacterium honeyensis sp. nov., isolated from the comb honey.</title>
        <authorList>
            <person name="Liu W."/>
            <person name="Li Y."/>
        </authorList>
    </citation>
    <scope>NUCLEOTIDE SEQUENCE [LARGE SCALE GENOMIC DNA]</scope>
    <source>
        <strain evidence="2 3">IMAU50988</strain>
    </source>
</reference>
<evidence type="ECO:0000313" key="2">
    <source>
        <dbReference type="EMBL" id="MEK0306954.1"/>
    </source>
</evidence>
<keyword evidence="3" id="KW-1185">Reference proteome</keyword>
<sequence>MKGDSEMPHVEQPKLIFSQMIDPRRIELYWDQEVEGAADPDNFRVALDASPVDLMNDEDVEWNLLNVYEPIKKRTTLITRHPLDHRALGRLTVHTGSAIRNRHGQQADPDRTYVVNNWKDYYTQFTNCRCGIAIKSSDDVSHYTRLLAASLIDTMLSKAPDIARAMVAQGAEVAIYGFHEDVYDIPEHRGGAQIMDRPVEGYGGMVEDPVTSISAKNIQRITEGIDQTRYLNESILAHEFGHAIHLLGINQLEDRSLAHELEEAYRHASRTGLWPCTYLMGNIEEYFATLTSMWFNVMAESATDTWDGVRGPLNTRSELREYDPQAYALLDRIYPAVNLPYPWNTNPVNHDYSGHMDQVPKPPAQSPDPSL</sequence>
<organism evidence="2 3">
    <name type="scientific">Bifidobacterium favimelis</name>
    <dbReference type="NCBI Taxonomy" id="3122979"/>
    <lineage>
        <taxon>Bacteria</taxon>
        <taxon>Bacillati</taxon>
        <taxon>Actinomycetota</taxon>
        <taxon>Actinomycetes</taxon>
        <taxon>Bifidobacteriales</taxon>
        <taxon>Bifidobacteriaceae</taxon>
        <taxon>Bifidobacterium</taxon>
    </lineage>
</organism>
<feature type="region of interest" description="Disordered" evidence="1">
    <location>
        <begin position="352"/>
        <end position="371"/>
    </location>
</feature>
<name>A0ABU8ZQQ8_9BIFI</name>
<comment type="caution">
    <text evidence="2">The sequence shown here is derived from an EMBL/GenBank/DDBJ whole genome shotgun (WGS) entry which is preliminary data.</text>
</comment>
<dbReference type="RefSeq" id="WP_340469524.1">
    <property type="nucleotide sequence ID" value="NZ_JBANBB010000001.1"/>
</dbReference>
<evidence type="ECO:0000313" key="3">
    <source>
        <dbReference type="Proteomes" id="UP001373159"/>
    </source>
</evidence>
<dbReference type="Proteomes" id="UP001373159">
    <property type="component" value="Unassembled WGS sequence"/>
</dbReference>
<dbReference type="SUPFAM" id="SSF55486">
    <property type="entry name" value="Metalloproteases ('zincins'), catalytic domain"/>
    <property type="match status" value="1"/>
</dbReference>
<proteinExistence type="predicted"/>
<accession>A0ABU8ZQQ8</accession>